<name>A0A0L0VYU9_9BASI</name>
<proteinExistence type="predicted"/>
<keyword evidence="2" id="KW-1185">Reference proteome</keyword>
<comment type="caution">
    <text evidence="1">The sequence shown here is derived from an EMBL/GenBank/DDBJ whole genome shotgun (WGS) entry which is preliminary data.</text>
</comment>
<organism evidence="1 2">
    <name type="scientific">Puccinia striiformis f. sp. tritici PST-78</name>
    <dbReference type="NCBI Taxonomy" id="1165861"/>
    <lineage>
        <taxon>Eukaryota</taxon>
        <taxon>Fungi</taxon>
        <taxon>Dikarya</taxon>
        <taxon>Basidiomycota</taxon>
        <taxon>Pucciniomycotina</taxon>
        <taxon>Pucciniomycetes</taxon>
        <taxon>Pucciniales</taxon>
        <taxon>Pucciniaceae</taxon>
        <taxon>Puccinia</taxon>
    </lineage>
</organism>
<gene>
    <name evidence="1" type="ORF">PSTG_02358</name>
</gene>
<accession>A0A0L0VYU9</accession>
<dbReference type="EMBL" id="AJIL01000012">
    <property type="protein sequence ID" value="KNF04443.1"/>
    <property type="molecule type" value="Genomic_DNA"/>
</dbReference>
<dbReference type="AlphaFoldDB" id="A0A0L0VYU9"/>
<evidence type="ECO:0000313" key="1">
    <source>
        <dbReference type="EMBL" id="KNF04443.1"/>
    </source>
</evidence>
<dbReference type="Proteomes" id="UP000054564">
    <property type="component" value="Unassembled WGS sequence"/>
</dbReference>
<reference evidence="2" key="1">
    <citation type="submission" date="2014-03" db="EMBL/GenBank/DDBJ databases">
        <title>The Genome Sequence of Puccinia striiformis f. sp. tritici PST-78.</title>
        <authorList>
            <consortium name="The Broad Institute Genome Sequencing Platform"/>
            <person name="Cuomo C."/>
            <person name="Hulbert S."/>
            <person name="Chen X."/>
            <person name="Walker B."/>
            <person name="Young S.K."/>
            <person name="Zeng Q."/>
            <person name="Gargeya S."/>
            <person name="Fitzgerald M."/>
            <person name="Haas B."/>
            <person name="Abouelleil A."/>
            <person name="Alvarado L."/>
            <person name="Arachchi H.M."/>
            <person name="Berlin A.M."/>
            <person name="Chapman S.B."/>
            <person name="Goldberg J."/>
            <person name="Griggs A."/>
            <person name="Gujja S."/>
            <person name="Hansen M."/>
            <person name="Howarth C."/>
            <person name="Imamovic A."/>
            <person name="Larimer J."/>
            <person name="McCowan C."/>
            <person name="Montmayeur A."/>
            <person name="Murphy C."/>
            <person name="Neiman D."/>
            <person name="Pearson M."/>
            <person name="Priest M."/>
            <person name="Roberts A."/>
            <person name="Saif S."/>
            <person name="Shea T."/>
            <person name="Sisk P."/>
            <person name="Sykes S."/>
            <person name="Wortman J."/>
            <person name="Nusbaum C."/>
            <person name="Birren B."/>
        </authorList>
    </citation>
    <scope>NUCLEOTIDE SEQUENCE [LARGE SCALE GENOMIC DNA]</scope>
    <source>
        <strain evidence="2">race PST-78</strain>
    </source>
</reference>
<evidence type="ECO:0000313" key="2">
    <source>
        <dbReference type="Proteomes" id="UP000054564"/>
    </source>
</evidence>
<sequence>MAADLAELQRQFTKLMDIMKKERKLHINAEAKLAASQTAAAAIVNPAPVVFRGLKISIPDQYNVTRGEKAEQYVCQTHMGTVIQ</sequence>
<protein>
    <submittedName>
        <fullName evidence="1">Uncharacterized protein</fullName>
    </submittedName>
</protein>